<evidence type="ECO:0000256" key="2">
    <source>
        <dbReference type="ARBA" id="ARBA00005336"/>
    </source>
</evidence>
<dbReference type="GO" id="GO:0004563">
    <property type="term" value="F:beta-N-acetylhexosaminidase activity"/>
    <property type="evidence" value="ECO:0007669"/>
    <property type="project" value="UniProtKB-EC"/>
</dbReference>
<dbReference type="GO" id="GO:0005975">
    <property type="term" value="P:carbohydrate metabolic process"/>
    <property type="evidence" value="ECO:0007669"/>
    <property type="project" value="InterPro"/>
</dbReference>
<organism evidence="7 8">
    <name type="scientific">Demequina lignilytica</name>
    <dbReference type="NCBI Taxonomy" id="3051663"/>
    <lineage>
        <taxon>Bacteria</taxon>
        <taxon>Bacillati</taxon>
        <taxon>Actinomycetota</taxon>
        <taxon>Actinomycetes</taxon>
        <taxon>Micrococcales</taxon>
        <taxon>Demequinaceae</taxon>
        <taxon>Demequina</taxon>
    </lineage>
</organism>
<gene>
    <name evidence="7" type="ORF">QQX10_13175</name>
</gene>
<dbReference type="InterPro" id="IPR036881">
    <property type="entry name" value="Glyco_hydro_3_C_sf"/>
</dbReference>
<protein>
    <recommendedName>
        <fullName evidence="3">beta-N-acetylhexosaminidase</fullName>
        <ecNumber evidence="3">3.2.1.52</ecNumber>
    </recommendedName>
</protein>
<evidence type="ECO:0000259" key="6">
    <source>
        <dbReference type="Pfam" id="PF00933"/>
    </source>
</evidence>
<keyword evidence="4 7" id="KW-0378">Hydrolase</keyword>
<dbReference type="Proteomes" id="UP001172737">
    <property type="component" value="Unassembled WGS sequence"/>
</dbReference>
<comment type="catalytic activity">
    <reaction evidence="1">
        <text>Hydrolysis of terminal non-reducing N-acetyl-D-hexosamine residues in N-acetyl-beta-D-hexosaminides.</text>
        <dbReference type="EC" id="3.2.1.52"/>
    </reaction>
</comment>
<dbReference type="InterPro" id="IPR017853">
    <property type="entry name" value="GH"/>
</dbReference>
<proteinExistence type="inferred from homology"/>
<dbReference type="Pfam" id="PF00933">
    <property type="entry name" value="Glyco_hydro_3"/>
    <property type="match status" value="1"/>
</dbReference>
<dbReference type="EC" id="3.2.1.52" evidence="3"/>
<dbReference type="Gene3D" id="3.40.50.1700">
    <property type="entry name" value="Glycoside hydrolase family 3 C-terminal domain"/>
    <property type="match status" value="1"/>
</dbReference>
<evidence type="ECO:0000313" key="8">
    <source>
        <dbReference type="Proteomes" id="UP001172737"/>
    </source>
</evidence>
<dbReference type="Gene3D" id="3.20.20.300">
    <property type="entry name" value="Glycoside hydrolase, family 3, N-terminal domain"/>
    <property type="match status" value="1"/>
</dbReference>
<dbReference type="InterPro" id="IPR036962">
    <property type="entry name" value="Glyco_hydro_3_N_sf"/>
</dbReference>
<accession>A0AAW7M9Z0</accession>
<dbReference type="EMBL" id="JAUHPX010000010">
    <property type="protein sequence ID" value="MDN4489120.1"/>
    <property type="molecule type" value="Genomic_DNA"/>
</dbReference>
<dbReference type="PANTHER" id="PTHR30480:SF13">
    <property type="entry name" value="BETA-HEXOSAMINIDASE"/>
    <property type="match status" value="1"/>
</dbReference>
<dbReference type="SUPFAM" id="SSF51445">
    <property type="entry name" value="(Trans)glycosidases"/>
    <property type="match status" value="1"/>
</dbReference>
<comment type="caution">
    <text evidence="7">The sequence shown here is derived from an EMBL/GenBank/DDBJ whole genome shotgun (WGS) entry which is preliminary data.</text>
</comment>
<evidence type="ECO:0000256" key="3">
    <source>
        <dbReference type="ARBA" id="ARBA00012663"/>
    </source>
</evidence>
<evidence type="ECO:0000256" key="5">
    <source>
        <dbReference type="ARBA" id="ARBA00023295"/>
    </source>
</evidence>
<reference evidence="7" key="1">
    <citation type="submission" date="2023-06" db="EMBL/GenBank/DDBJ databases">
        <title>Sysu t00039.</title>
        <authorList>
            <person name="Gao L."/>
            <person name="Fang B.-Z."/>
            <person name="Li W.-J."/>
        </authorList>
    </citation>
    <scope>NUCLEOTIDE SEQUENCE</scope>
    <source>
        <strain evidence="7">SYSU T00039</strain>
    </source>
</reference>
<comment type="similarity">
    <text evidence="2">Belongs to the glycosyl hydrolase 3 family.</text>
</comment>
<feature type="domain" description="Glycoside hydrolase family 3 N-terminal" evidence="6">
    <location>
        <begin position="79"/>
        <end position="352"/>
    </location>
</feature>
<keyword evidence="8" id="KW-1185">Reference proteome</keyword>
<evidence type="ECO:0000256" key="4">
    <source>
        <dbReference type="ARBA" id="ARBA00022801"/>
    </source>
</evidence>
<dbReference type="AlphaFoldDB" id="A0AAW7M9Z0"/>
<dbReference type="GO" id="GO:0009254">
    <property type="term" value="P:peptidoglycan turnover"/>
    <property type="evidence" value="ECO:0007669"/>
    <property type="project" value="TreeGrafter"/>
</dbReference>
<sequence>MTTPTRVRLDAAPFHLDAAAQEWVTSTLAGLTTEQKVGQLFCLLGMPGTTEQIDAELAVAEPGGYMRRPSLSTEIIELNRYIQDRFTVPALIAANLEAGASGAAFDQTSMGSPMQAAATDDETWAHRMGEVCAVQGRAMGVNWAFSPIIDIQTDPRNPIVLNRGFGADPERVRRMGVEFVKGLQENGVAASVKHWPGDGVDDRDQHLVTTVNSLSTEEWDATFGEVYRAVIDAGALTVMAAHISLPAYSRALRPGIADEDILPASLAPEITTDLLRDRLGFNGLVVTDATLMAGMQMSMPRAQAVPQSIAAGCDMFLFTDGYAEDFAHMLAGLEAGVITAERLDEAVTRVLALKAALGLHAATAEELTPGLEGVNRGMHEGWAAEQADAAVTLVKDKEEGLLPLSPARTPRVLVYSLRGGAMPSTRPAEALVDALARRGFEVTLHEDPPREATMFGAVGRDGAIVGDALTGAFDLVIYVADVPPTSNHPTARLEWTFWTAANLPRFTHEVPTIVVSVANPFHLQDVPRVKTYINAYAGNPATLEAVAAKLTGESEFRGIDPVDPFMGYWDARL</sequence>
<dbReference type="PANTHER" id="PTHR30480">
    <property type="entry name" value="BETA-HEXOSAMINIDASE-RELATED"/>
    <property type="match status" value="1"/>
</dbReference>
<dbReference type="InterPro" id="IPR001764">
    <property type="entry name" value="Glyco_hydro_3_N"/>
</dbReference>
<name>A0AAW7M9Z0_9MICO</name>
<evidence type="ECO:0000256" key="1">
    <source>
        <dbReference type="ARBA" id="ARBA00001231"/>
    </source>
</evidence>
<evidence type="ECO:0000313" key="7">
    <source>
        <dbReference type="EMBL" id="MDN4489120.1"/>
    </source>
</evidence>
<dbReference type="RefSeq" id="WP_301121818.1">
    <property type="nucleotide sequence ID" value="NZ_JAUHPX010000010.1"/>
</dbReference>
<dbReference type="InterPro" id="IPR050226">
    <property type="entry name" value="NagZ_Beta-hexosaminidase"/>
</dbReference>
<keyword evidence="5" id="KW-0326">Glycosidase</keyword>